<feature type="transmembrane region" description="Helical" evidence="1">
    <location>
        <begin position="27"/>
        <end position="46"/>
    </location>
</feature>
<organism evidence="2 3">
    <name type="scientific">Marine Group I thaumarchaeote</name>
    <dbReference type="NCBI Taxonomy" id="2511932"/>
    <lineage>
        <taxon>Archaea</taxon>
        <taxon>Nitrososphaerota</taxon>
        <taxon>Marine Group I</taxon>
    </lineage>
</organism>
<name>A0A7K4N7V4_9ARCH</name>
<protein>
    <submittedName>
        <fullName evidence="2">Uncharacterized protein</fullName>
    </submittedName>
</protein>
<reference evidence="2 3" key="1">
    <citation type="journal article" date="2019" name="Environ. Microbiol.">
        <title>Genomics insights into ecotype formation of ammonia-oxidizing archaea in the deep ocean.</title>
        <authorList>
            <person name="Wang Y."/>
            <person name="Huang J.M."/>
            <person name="Cui G.J."/>
            <person name="Nunoura T."/>
            <person name="Takaki Y."/>
            <person name="Li W.L."/>
            <person name="Li J."/>
            <person name="Gao Z.M."/>
            <person name="Takai K."/>
            <person name="Zhang A.Q."/>
            <person name="Stepanauskas R."/>
        </authorList>
    </citation>
    <scope>NUCLEOTIDE SEQUENCE [LARGE SCALE GENOMIC DNA]</scope>
    <source>
        <strain evidence="2 3">T3L1</strain>
    </source>
</reference>
<accession>A0A7K4N7V4</accession>
<keyword evidence="1" id="KW-0472">Membrane</keyword>
<comment type="caution">
    <text evidence="2">The sequence shown here is derived from an EMBL/GenBank/DDBJ whole genome shotgun (WGS) entry which is preliminary data.</text>
</comment>
<evidence type="ECO:0000256" key="1">
    <source>
        <dbReference type="SAM" id="Phobius"/>
    </source>
</evidence>
<gene>
    <name evidence="2" type="ORF">HX854_06985</name>
</gene>
<keyword evidence="1" id="KW-1133">Transmembrane helix</keyword>
<proteinExistence type="predicted"/>
<dbReference type="AlphaFoldDB" id="A0A7K4N7V4"/>
<dbReference type="Proteomes" id="UP000520052">
    <property type="component" value="Unassembled WGS sequence"/>
</dbReference>
<keyword evidence="1" id="KW-0812">Transmembrane</keyword>
<sequence>MDKTQMGMKKRVTTKMDTTKMGMTKRVTTKMGMIIMVFLFMEFTLIQE</sequence>
<evidence type="ECO:0000313" key="2">
    <source>
        <dbReference type="EMBL" id="NWJ84452.1"/>
    </source>
</evidence>
<evidence type="ECO:0000313" key="3">
    <source>
        <dbReference type="Proteomes" id="UP000520052"/>
    </source>
</evidence>
<dbReference type="EMBL" id="JACATC010000008">
    <property type="protein sequence ID" value="NWJ84452.1"/>
    <property type="molecule type" value="Genomic_DNA"/>
</dbReference>